<keyword evidence="2" id="KW-1185">Reference proteome</keyword>
<reference evidence="1" key="1">
    <citation type="submission" date="2022-06" db="EMBL/GenBank/DDBJ databases">
        <title>Lutimaribacter sp. EGI FJ00013, a novel bacterium isolated from a salt lake sediment enrichment.</title>
        <authorList>
            <person name="Gao L."/>
            <person name="Fang B.-Z."/>
            <person name="Li W.-J."/>
        </authorList>
    </citation>
    <scope>NUCLEOTIDE SEQUENCE</scope>
    <source>
        <strain evidence="1">EGI FJ00013</strain>
    </source>
</reference>
<protein>
    <submittedName>
        <fullName evidence="1">Uncharacterized protein</fullName>
    </submittedName>
</protein>
<evidence type="ECO:0000313" key="1">
    <source>
        <dbReference type="EMBL" id="MCM2561907.1"/>
    </source>
</evidence>
<proteinExistence type="predicted"/>
<organism evidence="1 2">
    <name type="scientific">Lutimaribacter degradans</name>
    <dbReference type="NCBI Taxonomy" id="2945989"/>
    <lineage>
        <taxon>Bacteria</taxon>
        <taxon>Pseudomonadati</taxon>
        <taxon>Pseudomonadota</taxon>
        <taxon>Alphaproteobacteria</taxon>
        <taxon>Rhodobacterales</taxon>
        <taxon>Roseobacteraceae</taxon>
        <taxon>Lutimaribacter</taxon>
    </lineage>
</organism>
<accession>A0ACC5ZU99</accession>
<evidence type="ECO:0000313" key="2">
    <source>
        <dbReference type="Proteomes" id="UP001203036"/>
    </source>
</evidence>
<dbReference type="EMBL" id="JAMQGO010000003">
    <property type="protein sequence ID" value="MCM2561907.1"/>
    <property type="molecule type" value="Genomic_DNA"/>
</dbReference>
<dbReference type="Proteomes" id="UP001203036">
    <property type="component" value="Unassembled WGS sequence"/>
</dbReference>
<comment type="caution">
    <text evidence="1">The sequence shown here is derived from an EMBL/GenBank/DDBJ whole genome shotgun (WGS) entry which is preliminary data.</text>
</comment>
<name>A0ACC5ZU99_9RHOB</name>
<sequence length="748" mass="79972">MIRRLCSILLFFSLFPTAVAAQQAIVRSGEHGDFTRLVVGLPRGAEWEIQKAEKRVILQIGSGVTSFDLSSVFQRIDRSRVASVSAGNVPGQLIIDIGCNCSAKAFLAGPRMLALDIAPMPIDAGQQADATGPVSKTLSFGSAVVQVPRMGLQMALPDFPSEGGTNTTGAIGMFAEKMVAIELAGKAEERLLRQLGRAATQGLLAPNAGIALRSASTRASSQPSSKTFSKSPRLQTDIPLVALSSQDADFLGAKGSENQTMGGADCIPDDDFSVVDWGADSFHAGLSHWRGQLFGDLDQINEDAALGLAKHYIHYGFGAEARQSLRLQDKPEPLLEIMSHLVDGDPVADPGSLPAQASCEGLVSLWAVLSAEEGRQPTDVNHKAVVRHFAALPRHLRLGLGPDLAMRLAGYGHEEASELILRRMDLAADRKTQNQALAEIGISKRAADQEKAQKLRKVAVAQNTEQSPMALAAIIESEVAAGRPIPGKTAELAAAFAFENRSGENADILAWADALAHAGAGQFALALSKLDALDPENIAARPARIYALLRTNAPDALFLELIFQRLDQAKELPEDEVNRLAERVLLLGFPEDSMKLLMNPAGGDEARERRLLRAEAALKMTRPRQAEAELLGFSGPDVDAIRARARSMAGDHAIAARVYADLESEGDGRRSAFLASEWADLAQTDDPALSAFAALKLTENEATPNEAVLARNQDLLDQSARVRETLDQLISSFAFDDSANNSDQAGSP</sequence>
<gene>
    <name evidence="1" type="ORF">M8744_07110</name>
</gene>